<protein>
    <submittedName>
        <fullName evidence="7">OLC1v1030271C1</fullName>
    </submittedName>
</protein>
<keyword evidence="8" id="KW-1185">Reference proteome</keyword>
<sequence length="190" mass="22098">MTVVEHTVSFFLPIREAENEYLSSNALKLVDRWEHVHLMKELYGNQIKELYNSLLHHTWLNSSLMITIDVASFLRKVTVSLRYADLVSILPTAVSVLAWPKQSDSLTTTMVMSRRSTSKFIPERMSYAEDALEIMSLPEDEPDISWVNYFVKEVPSRNIGQLFSLEQKRNGAFNDIMPSWIDQLYIEHDR</sequence>
<evidence type="ECO:0000313" key="8">
    <source>
        <dbReference type="Proteomes" id="UP001161247"/>
    </source>
</evidence>
<organism evidence="7 8">
    <name type="scientific">Oldenlandia corymbosa var. corymbosa</name>
    <dbReference type="NCBI Taxonomy" id="529605"/>
    <lineage>
        <taxon>Eukaryota</taxon>
        <taxon>Viridiplantae</taxon>
        <taxon>Streptophyta</taxon>
        <taxon>Embryophyta</taxon>
        <taxon>Tracheophyta</taxon>
        <taxon>Spermatophyta</taxon>
        <taxon>Magnoliopsida</taxon>
        <taxon>eudicotyledons</taxon>
        <taxon>Gunneridae</taxon>
        <taxon>Pentapetalae</taxon>
        <taxon>asterids</taxon>
        <taxon>lamiids</taxon>
        <taxon>Gentianales</taxon>
        <taxon>Rubiaceae</taxon>
        <taxon>Rubioideae</taxon>
        <taxon>Spermacoceae</taxon>
        <taxon>Hedyotis-Oldenlandia complex</taxon>
        <taxon>Oldenlandia</taxon>
    </lineage>
</organism>
<dbReference type="EMBL" id="OX459119">
    <property type="protein sequence ID" value="CAI9094518.1"/>
    <property type="molecule type" value="Genomic_DNA"/>
</dbReference>
<reference evidence="7" key="1">
    <citation type="submission" date="2023-03" db="EMBL/GenBank/DDBJ databases">
        <authorList>
            <person name="Julca I."/>
        </authorList>
    </citation>
    <scope>NUCLEOTIDE SEQUENCE</scope>
</reference>
<proteinExistence type="inferred from homology"/>
<comment type="subcellular location">
    <subcellularLocation>
        <location evidence="2">Chromosome</location>
        <location evidence="2">Centromere</location>
    </subcellularLocation>
    <subcellularLocation>
        <location evidence="1">Nucleus</location>
    </subcellularLocation>
</comment>
<evidence type="ECO:0000256" key="6">
    <source>
        <dbReference type="ARBA" id="ARBA00023328"/>
    </source>
</evidence>
<dbReference type="AlphaFoldDB" id="A0AAV1CH89"/>
<evidence type="ECO:0000256" key="1">
    <source>
        <dbReference type="ARBA" id="ARBA00004123"/>
    </source>
</evidence>
<dbReference type="GO" id="GO:0031511">
    <property type="term" value="C:Mis6-Sim4 complex"/>
    <property type="evidence" value="ECO:0007669"/>
    <property type="project" value="TreeGrafter"/>
</dbReference>
<keyword evidence="4" id="KW-0158">Chromosome</keyword>
<dbReference type="PANTHER" id="PTHR14582">
    <property type="entry name" value="INNER KINETOCHORE SUBUNIT MAL2"/>
    <property type="match status" value="1"/>
</dbReference>
<comment type="similarity">
    <text evidence="3">Belongs to the CENP-O/MCM21 family.</text>
</comment>
<dbReference type="InterPro" id="IPR018464">
    <property type="entry name" value="CENP-O"/>
</dbReference>
<dbReference type="GO" id="GO:0005634">
    <property type="term" value="C:nucleus"/>
    <property type="evidence" value="ECO:0007669"/>
    <property type="project" value="UniProtKB-SubCell"/>
</dbReference>
<evidence type="ECO:0000256" key="5">
    <source>
        <dbReference type="ARBA" id="ARBA00023242"/>
    </source>
</evidence>
<gene>
    <name evidence="7" type="ORF">OLC1_LOCUS5665</name>
</gene>
<evidence type="ECO:0000256" key="3">
    <source>
        <dbReference type="ARBA" id="ARBA00007321"/>
    </source>
</evidence>
<accession>A0AAV1CH89</accession>
<evidence type="ECO:0000256" key="2">
    <source>
        <dbReference type="ARBA" id="ARBA00004584"/>
    </source>
</evidence>
<name>A0AAV1CH89_OLDCO</name>
<evidence type="ECO:0000256" key="4">
    <source>
        <dbReference type="ARBA" id="ARBA00022454"/>
    </source>
</evidence>
<keyword evidence="6" id="KW-0137">Centromere</keyword>
<dbReference type="Proteomes" id="UP001161247">
    <property type="component" value="Chromosome 2"/>
</dbReference>
<evidence type="ECO:0000313" key="7">
    <source>
        <dbReference type="EMBL" id="CAI9094518.1"/>
    </source>
</evidence>
<dbReference type="PANTHER" id="PTHR14582:SF1">
    <property type="entry name" value="CENTROMERE PROTEIN O"/>
    <property type="match status" value="1"/>
</dbReference>
<keyword evidence="5" id="KW-0539">Nucleus</keyword>